<proteinExistence type="predicted"/>
<gene>
    <name evidence="2" type="primary">LOC110987519</name>
</gene>
<dbReference type="AlphaFoldDB" id="A0A8B7ZRE0"/>
<dbReference type="GeneID" id="110987519"/>
<sequence length="191" mass="21880">MEASLYVRKVVVSPTVALAHAKILQSATAKYPLRRVEIKAFSIPQGNQSFTRENLFLGQISRRMVIGVVDNTAFNDDYHKNPYNFKYYGLNYLGLYVDNKQTTWRPLQPKFSGKDEAYMMSYQTLFSGINTLFRDKGNQTNREDYESGYSLFAFNLSPDLSSGSHFNLVKRSNMRLELKFAEAVTTLCSSF</sequence>
<dbReference type="KEGG" id="aplc:110987519"/>
<dbReference type="Proteomes" id="UP000694845">
    <property type="component" value="Unplaced"/>
</dbReference>
<organism evidence="1 2">
    <name type="scientific">Acanthaster planci</name>
    <name type="common">Crown-of-thorns starfish</name>
    <dbReference type="NCBI Taxonomy" id="133434"/>
    <lineage>
        <taxon>Eukaryota</taxon>
        <taxon>Metazoa</taxon>
        <taxon>Echinodermata</taxon>
        <taxon>Eleutherozoa</taxon>
        <taxon>Asterozoa</taxon>
        <taxon>Asteroidea</taxon>
        <taxon>Valvatacea</taxon>
        <taxon>Valvatida</taxon>
        <taxon>Acanthasteridae</taxon>
        <taxon>Acanthaster</taxon>
    </lineage>
</organism>
<evidence type="ECO:0000313" key="2">
    <source>
        <dbReference type="RefSeq" id="XP_022106001.1"/>
    </source>
</evidence>
<reference evidence="2" key="1">
    <citation type="submission" date="2025-08" db="UniProtKB">
        <authorList>
            <consortium name="RefSeq"/>
        </authorList>
    </citation>
    <scope>IDENTIFICATION</scope>
</reference>
<protein>
    <submittedName>
        <fullName evidence="2">Uncharacterized protein F54H12.2-like</fullName>
    </submittedName>
</protein>
<dbReference type="RefSeq" id="XP_022106001.1">
    <property type="nucleotide sequence ID" value="XM_022250309.1"/>
</dbReference>
<keyword evidence="1" id="KW-1185">Reference proteome</keyword>
<name>A0A8B7ZRE0_ACAPL</name>
<evidence type="ECO:0000313" key="1">
    <source>
        <dbReference type="Proteomes" id="UP000694845"/>
    </source>
</evidence>
<accession>A0A8B7ZRE0</accession>
<dbReference type="OMA" id="FKERTPA"/>
<dbReference type="OrthoDB" id="5979489at2759"/>